<dbReference type="AlphaFoldDB" id="A0A1C7N404"/>
<dbReference type="InParanoid" id="A0A1C7N404"/>
<dbReference type="OrthoDB" id="636685at2759"/>
<proteinExistence type="predicted"/>
<organism evidence="2 3">
    <name type="scientific">Choanephora cucurbitarum</name>
    <dbReference type="NCBI Taxonomy" id="101091"/>
    <lineage>
        <taxon>Eukaryota</taxon>
        <taxon>Fungi</taxon>
        <taxon>Fungi incertae sedis</taxon>
        <taxon>Mucoromycota</taxon>
        <taxon>Mucoromycotina</taxon>
        <taxon>Mucoromycetes</taxon>
        <taxon>Mucorales</taxon>
        <taxon>Mucorineae</taxon>
        <taxon>Choanephoraceae</taxon>
        <taxon>Choanephoroideae</taxon>
        <taxon>Choanephora</taxon>
    </lineage>
</organism>
<name>A0A1C7N404_9FUNG</name>
<evidence type="ECO:0000313" key="2">
    <source>
        <dbReference type="EMBL" id="OBZ83748.1"/>
    </source>
</evidence>
<evidence type="ECO:0000313" key="3">
    <source>
        <dbReference type="Proteomes" id="UP000093000"/>
    </source>
</evidence>
<reference evidence="2 3" key="1">
    <citation type="submission" date="2016-03" db="EMBL/GenBank/DDBJ databases">
        <title>Choanephora cucurbitarum.</title>
        <authorList>
            <person name="Min B."/>
            <person name="Park H."/>
            <person name="Park J.-H."/>
            <person name="Shin H.-D."/>
            <person name="Choi I.-G."/>
        </authorList>
    </citation>
    <scope>NUCLEOTIDE SEQUENCE [LARGE SCALE GENOMIC DNA]</scope>
    <source>
        <strain evidence="2 3">KUS-F28377</strain>
    </source>
</reference>
<dbReference type="Proteomes" id="UP000093000">
    <property type="component" value="Unassembled WGS sequence"/>
</dbReference>
<gene>
    <name evidence="2" type="ORF">A0J61_08200</name>
</gene>
<evidence type="ECO:0000256" key="1">
    <source>
        <dbReference type="SAM" id="MobiDB-lite"/>
    </source>
</evidence>
<protein>
    <submittedName>
        <fullName evidence="2">Uncharacterized protein</fullName>
    </submittedName>
</protein>
<dbReference type="EMBL" id="LUGH01000610">
    <property type="protein sequence ID" value="OBZ83748.1"/>
    <property type="molecule type" value="Genomic_DNA"/>
</dbReference>
<feature type="region of interest" description="Disordered" evidence="1">
    <location>
        <begin position="16"/>
        <end position="69"/>
    </location>
</feature>
<accession>A0A1C7N404</accession>
<sequence length="69" mass="7903">DVIPTTMTLKQAIEKRKQALNEDTPSIQPSKKLKTTSQEAPEEEQQQQPEEEEEEEEEEGDTVMEESKA</sequence>
<keyword evidence="3" id="KW-1185">Reference proteome</keyword>
<comment type="caution">
    <text evidence="2">The sequence shown here is derived from an EMBL/GenBank/DDBJ whole genome shotgun (WGS) entry which is preliminary data.</text>
</comment>
<feature type="non-terminal residue" evidence="2">
    <location>
        <position position="1"/>
    </location>
</feature>
<feature type="compositionally biased region" description="Acidic residues" evidence="1">
    <location>
        <begin position="40"/>
        <end position="69"/>
    </location>
</feature>